<reference evidence="4 5" key="1">
    <citation type="submission" date="2019-10" db="EMBL/GenBank/DDBJ databases">
        <title>Unraveling microbial dark matter from salterns through culturing: the case of the genus Halosegnis.</title>
        <authorList>
            <person name="Duran-Viseras A."/>
            <person name="Andrei A.-S."/>
            <person name="Vera-Gargallo B."/>
            <person name="Ghai R."/>
            <person name="Sanchez-Porro C."/>
            <person name="Ventosa A."/>
        </authorList>
    </citation>
    <scope>NUCLEOTIDE SEQUENCE [LARGE SCALE GENOMIC DNA]</scope>
    <source>
        <strain evidence="3 4">F17-44</strain>
        <strain evidence="2 5">F18-79</strain>
    </source>
</reference>
<keyword evidence="5" id="KW-1185">Reference proteome</keyword>
<evidence type="ECO:0000313" key="2">
    <source>
        <dbReference type="EMBL" id="KAB7514747.1"/>
    </source>
</evidence>
<protein>
    <submittedName>
        <fullName evidence="2">NTP transferase domain-containing protein</fullName>
    </submittedName>
</protein>
<keyword evidence="2" id="KW-0808">Transferase</keyword>
<organism evidence="2 5">
    <name type="scientific">Halosegnis rubeus</name>
    <dbReference type="NCBI Taxonomy" id="2212850"/>
    <lineage>
        <taxon>Archaea</taxon>
        <taxon>Methanobacteriati</taxon>
        <taxon>Methanobacteriota</taxon>
        <taxon>Stenosarchaea group</taxon>
        <taxon>Halobacteria</taxon>
        <taxon>Halobacteriales</taxon>
        <taxon>Natronomonadaceae</taxon>
        <taxon>Halosegnis</taxon>
    </lineage>
</organism>
<dbReference type="OrthoDB" id="15372at2157"/>
<dbReference type="Pfam" id="PF00483">
    <property type="entry name" value="NTP_transferase"/>
    <property type="match status" value="1"/>
</dbReference>
<dbReference type="EMBL" id="QKKZ01000002">
    <property type="protein sequence ID" value="KAB7514747.1"/>
    <property type="molecule type" value="Genomic_DNA"/>
</dbReference>
<dbReference type="Gene3D" id="3.90.550.10">
    <property type="entry name" value="Spore Coat Polysaccharide Biosynthesis Protein SpsA, Chain A"/>
    <property type="match status" value="1"/>
</dbReference>
<accession>A0A5N5U8A1</accession>
<dbReference type="SUPFAM" id="SSF53448">
    <property type="entry name" value="Nucleotide-diphospho-sugar transferases"/>
    <property type="match status" value="1"/>
</dbReference>
<evidence type="ECO:0000313" key="4">
    <source>
        <dbReference type="Proteomes" id="UP000326302"/>
    </source>
</evidence>
<dbReference type="InterPro" id="IPR029044">
    <property type="entry name" value="Nucleotide-diphossugar_trans"/>
</dbReference>
<dbReference type="PANTHER" id="PTHR42883:SF2">
    <property type="entry name" value="THYMIDYLYLTRANSFERASE"/>
    <property type="match status" value="1"/>
</dbReference>
<dbReference type="InterPro" id="IPR005835">
    <property type="entry name" value="NTP_transferase_dom"/>
</dbReference>
<dbReference type="GO" id="GO:0016740">
    <property type="term" value="F:transferase activity"/>
    <property type="evidence" value="ECO:0007669"/>
    <property type="project" value="UniProtKB-KW"/>
</dbReference>
<gene>
    <name evidence="2" type="ORF">DM867_06435</name>
    <name evidence="3" type="ORF">DMP03_01445</name>
</gene>
<dbReference type="Proteomes" id="UP000326302">
    <property type="component" value="Unassembled WGS sequence"/>
</dbReference>
<feature type="domain" description="Nucleotidyl transferase" evidence="1">
    <location>
        <begin position="2"/>
        <end position="236"/>
    </location>
</feature>
<dbReference type="RefSeq" id="WP_152118957.1">
    <property type="nucleotide sequence ID" value="NZ_QJOW01000001.1"/>
</dbReference>
<dbReference type="AlphaFoldDB" id="A0A5N5U8A1"/>
<dbReference type="Proteomes" id="UP000326865">
    <property type="component" value="Unassembled WGS sequence"/>
</dbReference>
<accession>A0A5N5UH38</accession>
<evidence type="ECO:0000313" key="3">
    <source>
        <dbReference type="EMBL" id="KAB7518057.1"/>
    </source>
</evidence>
<dbReference type="EMBL" id="QJOW01000001">
    <property type="protein sequence ID" value="KAB7518057.1"/>
    <property type="molecule type" value="Genomic_DNA"/>
</dbReference>
<proteinExistence type="predicted"/>
<evidence type="ECO:0000259" key="1">
    <source>
        <dbReference type="Pfam" id="PF00483"/>
    </source>
</evidence>
<comment type="caution">
    <text evidence="2">The sequence shown here is derived from an EMBL/GenBank/DDBJ whole genome shotgun (WGS) entry which is preliminary data.</text>
</comment>
<dbReference type="CDD" id="cd04181">
    <property type="entry name" value="NTP_transferase"/>
    <property type="match status" value="1"/>
</dbReference>
<sequence>MKAVVLAGGYATRLWPITRHRPKMLLPIGNTTVIDRVFAELERDDRIEEVFVSTNEAFADEFETYLAEGDFEKPVLSVEDTTGESEKFGVVGALGQLVEREGIEDDLVVIAGDNLIGFDLSEFIDAFESHDAPTLAAYDVGSRDKATSYGVIDVEDDRVVDFEEKPDDPPSSLVSIACYAFPEESLRFEEYLADGNNPDEPGWFIQWLVEHDEVYAFPFDEAWFDIGTPESYLAAVAWALDGDSLVSDDAVVIDSDIGENVHVMDGARIVDSTLSNAVVFENATVLNCEIHDSIIDEETNVEDIDLAGALIGAHSQLGNTE</sequence>
<evidence type="ECO:0000313" key="5">
    <source>
        <dbReference type="Proteomes" id="UP000326865"/>
    </source>
</evidence>
<dbReference type="PANTHER" id="PTHR42883">
    <property type="entry name" value="GLUCOSE-1-PHOSPHATE THYMIDYLTRANSFERASE"/>
    <property type="match status" value="1"/>
</dbReference>
<name>A0A5N5U8A1_9EURY</name>